<dbReference type="CDD" id="cd00082">
    <property type="entry name" value="HisKA"/>
    <property type="match status" value="1"/>
</dbReference>
<dbReference type="PROSITE" id="PS50109">
    <property type="entry name" value="HIS_KIN"/>
    <property type="match status" value="1"/>
</dbReference>
<dbReference type="Pfam" id="PF02518">
    <property type="entry name" value="HATPase_c"/>
    <property type="match status" value="1"/>
</dbReference>
<evidence type="ECO:0000256" key="12">
    <source>
        <dbReference type="ARBA" id="ARBA00023136"/>
    </source>
</evidence>
<dbReference type="EC" id="2.7.13.3" evidence="4"/>
<feature type="domain" description="Histidine kinase" evidence="15">
    <location>
        <begin position="362"/>
        <end position="581"/>
    </location>
</feature>
<evidence type="ECO:0000256" key="14">
    <source>
        <dbReference type="SAM" id="Phobius"/>
    </source>
</evidence>
<evidence type="ECO:0000256" key="13">
    <source>
        <dbReference type="PROSITE-ProRule" id="PRU00169"/>
    </source>
</evidence>
<evidence type="ECO:0000313" key="20">
    <source>
        <dbReference type="Proteomes" id="UP000274661"/>
    </source>
</evidence>
<keyword evidence="10" id="KW-0067">ATP-binding</keyword>
<name>A0A3R9YLW7_9SPHN</name>
<dbReference type="SMART" id="SM00387">
    <property type="entry name" value="HATPase_c"/>
    <property type="match status" value="1"/>
</dbReference>
<organism evidence="19 20">
    <name type="scientific">Sphingomonas ginkgonis</name>
    <dbReference type="NCBI Taxonomy" id="2315330"/>
    <lineage>
        <taxon>Bacteria</taxon>
        <taxon>Pseudomonadati</taxon>
        <taxon>Pseudomonadota</taxon>
        <taxon>Alphaproteobacteria</taxon>
        <taxon>Sphingomonadales</taxon>
        <taxon>Sphingomonadaceae</taxon>
        <taxon>Sphingomonas</taxon>
    </lineage>
</organism>
<dbReference type="PROSITE" id="PS50110">
    <property type="entry name" value="RESPONSE_REGULATORY"/>
    <property type="match status" value="1"/>
</dbReference>
<comment type="caution">
    <text evidence="19">The sequence shown here is derived from an EMBL/GenBank/DDBJ whole genome shotgun (WGS) entry which is preliminary data.</text>
</comment>
<dbReference type="GO" id="GO:0005524">
    <property type="term" value="F:ATP binding"/>
    <property type="evidence" value="ECO:0007669"/>
    <property type="project" value="UniProtKB-KW"/>
</dbReference>
<proteinExistence type="predicted"/>
<dbReference type="Gene3D" id="3.30.565.10">
    <property type="entry name" value="Histidine kinase-like ATPase, C-terminal domain"/>
    <property type="match status" value="1"/>
</dbReference>
<dbReference type="SMART" id="SM00448">
    <property type="entry name" value="REC"/>
    <property type="match status" value="1"/>
</dbReference>
<dbReference type="InterPro" id="IPR000700">
    <property type="entry name" value="PAS-assoc_C"/>
</dbReference>
<dbReference type="InterPro" id="IPR001789">
    <property type="entry name" value="Sig_transdc_resp-reg_receiver"/>
</dbReference>
<evidence type="ECO:0000256" key="11">
    <source>
        <dbReference type="ARBA" id="ARBA00023012"/>
    </source>
</evidence>
<dbReference type="SUPFAM" id="SSF55874">
    <property type="entry name" value="ATPase domain of HSP90 chaperone/DNA topoisomerase II/histidine kinase"/>
    <property type="match status" value="1"/>
</dbReference>
<evidence type="ECO:0000256" key="9">
    <source>
        <dbReference type="ARBA" id="ARBA00022777"/>
    </source>
</evidence>
<dbReference type="InterPro" id="IPR013767">
    <property type="entry name" value="PAS_fold"/>
</dbReference>
<dbReference type="SUPFAM" id="SSF47384">
    <property type="entry name" value="Homodimeric domain of signal transducing histidine kinase"/>
    <property type="match status" value="1"/>
</dbReference>
<evidence type="ECO:0000256" key="6">
    <source>
        <dbReference type="ARBA" id="ARBA00022553"/>
    </source>
</evidence>
<keyword evidence="14" id="KW-0812">Transmembrane</keyword>
<dbReference type="InterPro" id="IPR003594">
    <property type="entry name" value="HATPase_dom"/>
</dbReference>
<feature type="domain" description="Response regulatory" evidence="16">
    <location>
        <begin position="602"/>
        <end position="711"/>
    </location>
</feature>
<dbReference type="AlphaFoldDB" id="A0A3R9YLW7"/>
<dbReference type="PANTHER" id="PTHR43047">
    <property type="entry name" value="TWO-COMPONENT HISTIDINE PROTEIN KINASE"/>
    <property type="match status" value="1"/>
</dbReference>
<dbReference type="CDD" id="cd00130">
    <property type="entry name" value="PAS"/>
    <property type="match status" value="1"/>
</dbReference>
<evidence type="ECO:0000256" key="2">
    <source>
        <dbReference type="ARBA" id="ARBA00004236"/>
    </source>
</evidence>
<feature type="domain" description="PAC" evidence="18">
    <location>
        <begin position="308"/>
        <end position="358"/>
    </location>
</feature>
<keyword evidence="8" id="KW-0547">Nucleotide-binding</keyword>
<evidence type="ECO:0000256" key="10">
    <source>
        <dbReference type="ARBA" id="ARBA00022840"/>
    </source>
</evidence>
<dbReference type="InterPro" id="IPR000014">
    <property type="entry name" value="PAS"/>
</dbReference>
<dbReference type="InterPro" id="IPR035965">
    <property type="entry name" value="PAS-like_dom_sf"/>
</dbReference>
<feature type="modified residue" description="4-aspartylphosphate" evidence="13">
    <location>
        <position position="650"/>
    </location>
</feature>
<evidence type="ECO:0000259" key="17">
    <source>
        <dbReference type="PROSITE" id="PS50112"/>
    </source>
</evidence>
<feature type="domain" description="PAS" evidence="17">
    <location>
        <begin position="232"/>
        <end position="303"/>
    </location>
</feature>
<keyword evidence="12 14" id="KW-0472">Membrane</keyword>
<dbReference type="SMART" id="SM00091">
    <property type="entry name" value="PAS"/>
    <property type="match status" value="1"/>
</dbReference>
<keyword evidence="6 13" id="KW-0597">Phosphoprotein</keyword>
<dbReference type="CDD" id="cd19410">
    <property type="entry name" value="HK9-like_sensor"/>
    <property type="match status" value="1"/>
</dbReference>
<evidence type="ECO:0000256" key="1">
    <source>
        <dbReference type="ARBA" id="ARBA00000085"/>
    </source>
</evidence>
<evidence type="ECO:0000259" key="16">
    <source>
        <dbReference type="PROSITE" id="PS50110"/>
    </source>
</evidence>
<keyword evidence="14" id="KW-1133">Transmembrane helix</keyword>
<evidence type="ECO:0000256" key="4">
    <source>
        <dbReference type="ARBA" id="ARBA00012438"/>
    </source>
</evidence>
<dbReference type="PRINTS" id="PR00344">
    <property type="entry name" value="BCTRLSENSOR"/>
</dbReference>
<comment type="catalytic activity">
    <reaction evidence="1">
        <text>ATP + protein L-histidine = ADP + protein N-phospho-L-histidine.</text>
        <dbReference type="EC" id="2.7.13.3"/>
    </reaction>
</comment>
<evidence type="ECO:0000313" key="19">
    <source>
        <dbReference type="EMBL" id="RST30688.1"/>
    </source>
</evidence>
<sequence length="721" mass="78185">MVRRLLQSVPGSSRNLRTKGMLLGVACILLIILIGILQLQVVWGESRLLAQVQESNARHRTVASYLSLLQDVETGQRGYVVTGKPEFLQPFEHSARLIGPIEAELVDFYKPHSPEGRDVAILVRLGQAKLAFSRLVIARRQSAGEEDAAAIIGRGEGKRLMDRARIVAGTVERHEREHANALAFDHSGDRQRLQLVIVVAELLLLAAAASLLGSLLASIRSIDRARDEASDSARRQSAIFENASDAMMLLDHRGDIETVNVAAEQLFGHPRTEIIGRSNRFLFAQPPREEDSLAYLDRLAREDARTAATQNFAGRRANGSFVEVEVVTTPVRLNDGLHFLAVARDSTERRKVERLKSEFVATVSHELRTPLTSIAGSLGLLSGGAAGALPDKAARLIGIAHSNSQRLVRLINDILDIEKMESGKVVFEPQLLPVAALLAQAVQANLGFADQHGVGLLLAEVADNESMIADPDRMMQVLTNLLSNAIKYSPKNGTVRITSHREGVRQRISISDEGPGIPDEFRTRIFGKFAQADSTDTRLIGGTGLGLAIVKEIVERSGGLVSFDSTPGQGTTFHIDLPTPFALRRPVAAGDQRVRAGDKRCQILHVEDDADTLRLVASAFDGLADVHSTPSAQEAQASLYRFHYDAVILDVTMRDGSGLDLVPLISELEGETPIVLFTAADIGPATRAGVDGVLIKSRSTLADLVATVEQLLHGERELAAE</sequence>
<dbReference type="SUPFAM" id="SSF52172">
    <property type="entry name" value="CheY-like"/>
    <property type="match status" value="1"/>
</dbReference>
<protein>
    <recommendedName>
        <fullName evidence="4">histidine kinase</fullName>
        <ecNumber evidence="4">2.7.13.3</ecNumber>
    </recommendedName>
</protein>
<keyword evidence="5" id="KW-1003">Cell membrane</keyword>
<dbReference type="PROSITE" id="PS50113">
    <property type="entry name" value="PAC"/>
    <property type="match status" value="1"/>
</dbReference>
<evidence type="ECO:0000256" key="3">
    <source>
        <dbReference type="ARBA" id="ARBA00004314"/>
    </source>
</evidence>
<accession>A0A3R9YLW7</accession>
<evidence type="ECO:0000259" key="15">
    <source>
        <dbReference type="PROSITE" id="PS50109"/>
    </source>
</evidence>
<dbReference type="PANTHER" id="PTHR43047:SF72">
    <property type="entry name" value="OSMOSENSING HISTIDINE PROTEIN KINASE SLN1"/>
    <property type="match status" value="1"/>
</dbReference>
<dbReference type="Pfam" id="PF00989">
    <property type="entry name" value="PAS"/>
    <property type="match status" value="1"/>
</dbReference>
<evidence type="ECO:0000256" key="5">
    <source>
        <dbReference type="ARBA" id="ARBA00022475"/>
    </source>
</evidence>
<dbReference type="GO" id="GO:0045121">
    <property type="term" value="C:membrane raft"/>
    <property type="evidence" value="ECO:0007669"/>
    <property type="project" value="UniProtKB-SubCell"/>
</dbReference>
<keyword evidence="11" id="KW-0902">Two-component regulatory system</keyword>
<dbReference type="GO" id="GO:0009927">
    <property type="term" value="F:histidine phosphotransfer kinase activity"/>
    <property type="evidence" value="ECO:0007669"/>
    <property type="project" value="TreeGrafter"/>
</dbReference>
<keyword evidence="20" id="KW-1185">Reference proteome</keyword>
<dbReference type="EMBL" id="RWJF01000001">
    <property type="protein sequence ID" value="RST30688.1"/>
    <property type="molecule type" value="Genomic_DNA"/>
</dbReference>
<keyword evidence="9" id="KW-0418">Kinase</keyword>
<dbReference type="GO" id="GO:0000155">
    <property type="term" value="F:phosphorelay sensor kinase activity"/>
    <property type="evidence" value="ECO:0007669"/>
    <property type="project" value="InterPro"/>
</dbReference>
<evidence type="ECO:0000256" key="8">
    <source>
        <dbReference type="ARBA" id="ARBA00022741"/>
    </source>
</evidence>
<dbReference type="FunFam" id="3.30.565.10:FF:000023">
    <property type="entry name" value="PAS domain-containing sensor histidine kinase"/>
    <property type="match status" value="1"/>
</dbReference>
<dbReference type="GO" id="GO:0006355">
    <property type="term" value="P:regulation of DNA-templated transcription"/>
    <property type="evidence" value="ECO:0007669"/>
    <property type="project" value="InterPro"/>
</dbReference>
<dbReference type="Proteomes" id="UP000274661">
    <property type="component" value="Unassembled WGS sequence"/>
</dbReference>
<dbReference type="NCBIfam" id="TIGR00229">
    <property type="entry name" value="sensory_box"/>
    <property type="match status" value="1"/>
</dbReference>
<dbReference type="InterPro" id="IPR036097">
    <property type="entry name" value="HisK_dim/P_sf"/>
</dbReference>
<dbReference type="GO" id="GO:0005886">
    <property type="term" value="C:plasma membrane"/>
    <property type="evidence" value="ECO:0007669"/>
    <property type="project" value="UniProtKB-SubCell"/>
</dbReference>
<dbReference type="InterPro" id="IPR003661">
    <property type="entry name" value="HisK_dim/P_dom"/>
</dbReference>
<comment type="subcellular location">
    <subcellularLocation>
        <location evidence="2">Cell membrane</location>
    </subcellularLocation>
    <subcellularLocation>
        <location evidence="3">Membrane raft</location>
        <topology evidence="3">Multi-pass membrane protein</topology>
    </subcellularLocation>
</comment>
<dbReference type="Gene3D" id="3.40.50.2300">
    <property type="match status" value="1"/>
</dbReference>
<dbReference type="Gene3D" id="1.10.287.130">
    <property type="match status" value="1"/>
</dbReference>
<evidence type="ECO:0000256" key="7">
    <source>
        <dbReference type="ARBA" id="ARBA00022679"/>
    </source>
</evidence>
<dbReference type="Gene3D" id="3.30.450.20">
    <property type="entry name" value="PAS domain"/>
    <property type="match status" value="1"/>
</dbReference>
<dbReference type="FunFam" id="1.10.287.130:FF:000001">
    <property type="entry name" value="Two-component sensor histidine kinase"/>
    <property type="match status" value="1"/>
</dbReference>
<dbReference type="CDD" id="cd00156">
    <property type="entry name" value="REC"/>
    <property type="match status" value="1"/>
</dbReference>
<dbReference type="InterPro" id="IPR004358">
    <property type="entry name" value="Sig_transdc_His_kin-like_C"/>
</dbReference>
<dbReference type="Pfam" id="PF00512">
    <property type="entry name" value="HisKA"/>
    <property type="match status" value="1"/>
</dbReference>
<gene>
    <name evidence="19" type="ORF">HMF7854_07465</name>
</gene>
<dbReference type="Pfam" id="PF00072">
    <property type="entry name" value="Response_reg"/>
    <property type="match status" value="1"/>
</dbReference>
<dbReference type="SMART" id="SM00388">
    <property type="entry name" value="HisKA"/>
    <property type="match status" value="1"/>
</dbReference>
<dbReference type="InterPro" id="IPR007891">
    <property type="entry name" value="CHASE3"/>
</dbReference>
<dbReference type="PROSITE" id="PS50112">
    <property type="entry name" value="PAS"/>
    <property type="match status" value="1"/>
</dbReference>
<dbReference type="InterPro" id="IPR011006">
    <property type="entry name" value="CheY-like_superfamily"/>
</dbReference>
<dbReference type="InterPro" id="IPR036890">
    <property type="entry name" value="HATPase_C_sf"/>
</dbReference>
<keyword evidence="7" id="KW-0808">Transferase</keyword>
<dbReference type="Pfam" id="PF05227">
    <property type="entry name" value="CHASE3"/>
    <property type="match status" value="1"/>
</dbReference>
<reference evidence="19 20" key="1">
    <citation type="submission" date="2018-12" db="EMBL/GenBank/DDBJ databases">
        <title>Sphingomonas sp. HMF7854 Genome sequencing and assembly.</title>
        <authorList>
            <person name="Cha I."/>
            <person name="Kang H."/>
            <person name="Kim H."/>
            <person name="Kang J."/>
            <person name="Joh K."/>
        </authorList>
    </citation>
    <scope>NUCLEOTIDE SEQUENCE [LARGE SCALE GENOMIC DNA]</scope>
    <source>
        <strain evidence="19 20">HMF7854</strain>
    </source>
</reference>
<dbReference type="InterPro" id="IPR005467">
    <property type="entry name" value="His_kinase_dom"/>
</dbReference>
<dbReference type="SUPFAM" id="SSF55785">
    <property type="entry name" value="PYP-like sensor domain (PAS domain)"/>
    <property type="match status" value="1"/>
</dbReference>
<feature type="transmembrane region" description="Helical" evidence="14">
    <location>
        <begin position="21"/>
        <end position="43"/>
    </location>
</feature>
<evidence type="ECO:0000259" key="18">
    <source>
        <dbReference type="PROSITE" id="PS50113"/>
    </source>
</evidence>